<dbReference type="InterPro" id="IPR024072">
    <property type="entry name" value="DHFR-like_dom_sf"/>
</dbReference>
<evidence type="ECO:0000256" key="7">
    <source>
        <dbReference type="PIRNR" id="PIRNR000194"/>
    </source>
</evidence>
<keyword evidence="4 7" id="KW-0554">One-carbon metabolism</keyword>
<dbReference type="OrthoDB" id="9804315at2"/>
<dbReference type="EMBL" id="AZFH01000166">
    <property type="protein sequence ID" value="KRL77601.1"/>
    <property type="molecule type" value="Genomic_DNA"/>
</dbReference>
<reference evidence="9 10" key="1">
    <citation type="journal article" date="2015" name="Genome Announc.">
        <title>Expanding the biotechnology potential of lactobacilli through comparative genomics of 213 strains and associated genera.</title>
        <authorList>
            <person name="Sun Z."/>
            <person name="Harris H.M."/>
            <person name="McCann A."/>
            <person name="Guo C."/>
            <person name="Argimon S."/>
            <person name="Zhang W."/>
            <person name="Yang X."/>
            <person name="Jeffery I.B."/>
            <person name="Cooney J.C."/>
            <person name="Kagawa T.F."/>
            <person name="Liu W."/>
            <person name="Song Y."/>
            <person name="Salvetti E."/>
            <person name="Wrobel A."/>
            <person name="Rasinkangas P."/>
            <person name="Parkhill J."/>
            <person name="Rea M.C."/>
            <person name="O'Sullivan O."/>
            <person name="Ritari J."/>
            <person name="Douillard F.P."/>
            <person name="Paul Ross R."/>
            <person name="Yang R."/>
            <person name="Briner A.E."/>
            <person name="Felis G.E."/>
            <person name="de Vos W.M."/>
            <person name="Barrangou R."/>
            <person name="Klaenhammer T.R."/>
            <person name="Caufield P.W."/>
            <person name="Cui Y."/>
            <person name="Zhang H."/>
            <person name="O'Toole P.W."/>
        </authorList>
    </citation>
    <scope>NUCLEOTIDE SEQUENCE [LARGE SCALE GENOMIC DNA]</scope>
    <source>
        <strain evidence="9 10">DSM 15833</strain>
    </source>
</reference>
<dbReference type="PANTHER" id="PTHR48069:SF3">
    <property type="entry name" value="DIHYDROFOLATE REDUCTASE"/>
    <property type="match status" value="1"/>
</dbReference>
<dbReference type="Proteomes" id="UP000051048">
    <property type="component" value="Unassembled WGS sequence"/>
</dbReference>
<comment type="similarity">
    <text evidence="2 7">Belongs to the dihydrofolate reductase family.</text>
</comment>
<dbReference type="GO" id="GO:0046654">
    <property type="term" value="P:tetrahydrofolate biosynthetic process"/>
    <property type="evidence" value="ECO:0007669"/>
    <property type="project" value="UniProtKB-UniPathway"/>
</dbReference>
<sequence>MLMFVWAEDKAHNIGYQGHLPWHLPDDLAYFKKVTMGHPMIMGKTTFASFPKLLPGRLHVVLTHQKDLGVESDQLILVHNFVELQAWIKAHQDQEIAVIGGAGLFELLKDQVEILHKTEIQGVFPADTKMVALDYDQFEEISRTPGVVDAKNQYAHDFVVYQRRKEVYE</sequence>
<dbReference type="RefSeq" id="WP_023859505.1">
    <property type="nucleotide sequence ID" value="NZ_AZFH01000166.1"/>
</dbReference>
<dbReference type="GO" id="GO:0050661">
    <property type="term" value="F:NADP binding"/>
    <property type="evidence" value="ECO:0007669"/>
    <property type="project" value="InterPro"/>
</dbReference>
<dbReference type="GO" id="GO:0005829">
    <property type="term" value="C:cytosol"/>
    <property type="evidence" value="ECO:0007669"/>
    <property type="project" value="TreeGrafter"/>
</dbReference>
<evidence type="ECO:0000256" key="1">
    <source>
        <dbReference type="ARBA" id="ARBA00004903"/>
    </source>
</evidence>
<comment type="catalytic activity">
    <reaction evidence="7">
        <text>(6S)-5,6,7,8-tetrahydrofolate + NADP(+) = 7,8-dihydrofolate + NADPH + H(+)</text>
        <dbReference type="Rhea" id="RHEA:15009"/>
        <dbReference type="ChEBI" id="CHEBI:15378"/>
        <dbReference type="ChEBI" id="CHEBI:57451"/>
        <dbReference type="ChEBI" id="CHEBI:57453"/>
        <dbReference type="ChEBI" id="CHEBI:57783"/>
        <dbReference type="ChEBI" id="CHEBI:58349"/>
        <dbReference type="EC" id="1.5.1.3"/>
    </reaction>
</comment>
<name>A0A0R1T8F2_9LACO</name>
<dbReference type="GO" id="GO:0046452">
    <property type="term" value="P:dihydrofolate metabolic process"/>
    <property type="evidence" value="ECO:0007669"/>
    <property type="project" value="TreeGrafter"/>
</dbReference>
<dbReference type="PROSITE" id="PS51330">
    <property type="entry name" value="DHFR_2"/>
    <property type="match status" value="1"/>
</dbReference>
<dbReference type="GO" id="GO:0006730">
    <property type="term" value="P:one-carbon metabolic process"/>
    <property type="evidence" value="ECO:0007669"/>
    <property type="project" value="UniProtKB-KW"/>
</dbReference>
<dbReference type="GO" id="GO:0046655">
    <property type="term" value="P:folic acid metabolic process"/>
    <property type="evidence" value="ECO:0007669"/>
    <property type="project" value="TreeGrafter"/>
</dbReference>
<dbReference type="AlphaFoldDB" id="A0A0R1T8F2"/>
<comment type="function">
    <text evidence="7">Key enzyme in folate metabolism. Catalyzes an essential reaction for de novo glycine and purine synthesis, and for DNA precursor synthesis.</text>
</comment>
<evidence type="ECO:0000256" key="6">
    <source>
        <dbReference type="ARBA" id="ARBA00023002"/>
    </source>
</evidence>
<dbReference type="SUPFAM" id="SSF53597">
    <property type="entry name" value="Dihydrofolate reductase-like"/>
    <property type="match status" value="1"/>
</dbReference>
<evidence type="ECO:0000313" key="9">
    <source>
        <dbReference type="EMBL" id="KRL77601.1"/>
    </source>
</evidence>
<dbReference type="Pfam" id="PF00186">
    <property type="entry name" value="DHFR_1"/>
    <property type="match status" value="1"/>
</dbReference>
<dbReference type="STRING" id="1423740.FC36_GL001328"/>
<dbReference type="InterPro" id="IPR012259">
    <property type="entry name" value="DHFR"/>
</dbReference>
<evidence type="ECO:0000313" key="10">
    <source>
        <dbReference type="Proteomes" id="UP000051048"/>
    </source>
</evidence>
<accession>A0A0R1T8F2</accession>
<dbReference type="PANTHER" id="PTHR48069">
    <property type="entry name" value="DIHYDROFOLATE REDUCTASE"/>
    <property type="match status" value="1"/>
</dbReference>
<evidence type="ECO:0000256" key="5">
    <source>
        <dbReference type="ARBA" id="ARBA00022857"/>
    </source>
</evidence>
<comment type="pathway">
    <text evidence="1 7">Cofactor biosynthesis; tetrahydrofolate biosynthesis; 5,6,7,8-tetrahydrofolate from 7,8-dihydrofolate: step 1/1.</text>
</comment>
<organism evidence="9 10">
    <name type="scientific">Ligilactobacillus equi DSM 15833 = JCM 10991</name>
    <dbReference type="NCBI Taxonomy" id="1423740"/>
    <lineage>
        <taxon>Bacteria</taxon>
        <taxon>Bacillati</taxon>
        <taxon>Bacillota</taxon>
        <taxon>Bacilli</taxon>
        <taxon>Lactobacillales</taxon>
        <taxon>Lactobacillaceae</taxon>
        <taxon>Ligilactobacillus</taxon>
    </lineage>
</organism>
<dbReference type="InterPro" id="IPR001796">
    <property type="entry name" value="DHFR_dom"/>
</dbReference>
<dbReference type="EC" id="1.5.1.3" evidence="3 7"/>
<evidence type="ECO:0000259" key="8">
    <source>
        <dbReference type="PROSITE" id="PS51330"/>
    </source>
</evidence>
<dbReference type="PATRIC" id="fig|1423740.3.peg.1429"/>
<feature type="domain" description="DHFR" evidence="8">
    <location>
        <begin position="1"/>
        <end position="163"/>
    </location>
</feature>
<dbReference type="Gene3D" id="3.40.430.10">
    <property type="entry name" value="Dihydrofolate Reductase, subunit A"/>
    <property type="match status" value="1"/>
</dbReference>
<keyword evidence="5 7" id="KW-0521">NADP</keyword>
<proteinExistence type="inferred from homology"/>
<evidence type="ECO:0000256" key="3">
    <source>
        <dbReference type="ARBA" id="ARBA00012856"/>
    </source>
</evidence>
<dbReference type="UniPathway" id="UPA00077">
    <property type="reaction ID" value="UER00158"/>
</dbReference>
<dbReference type="GO" id="GO:0004146">
    <property type="term" value="F:dihydrofolate reductase activity"/>
    <property type="evidence" value="ECO:0007669"/>
    <property type="project" value="UniProtKB-EC"/>
</dbReference>
<comment type="caution">
    <text evidence="9">The sequence shown here is derived from an EMBL/GenBank/DDBJ whole genome shotgun (WGS) entry which is preliminary data.</text>
</comment>
<evidence type="ECO:0000256" key="4">
    <source>
        <dbReference type="ARBA" id="ARBA00022563"/>
    </source>
</evidence>
<gene>
    <name evidence="9" type="ORF">FC36_GL001328</name>
</gene>
<dbReference type="PRINTS" id="PR00070">
    <property type="entry name" value="DHFR"/>
</dbReference>
<protein>
    <recommendedName>
        <fullName evidence="3 7">Dihydrofolate reductase</fullName>
        <ecNumber evidence="3 7">1.5.1.3</ecNumber>
    </recommendedName>
</protein>
<dbReference type="PIRSF" id="PIRSF000194">
    <property type="entry name" value="DHFR"/>
    <property type="match status" value="1"/>
</dbReference>
<evidence type="ECO:0000256" key="2">
    <source>
        <dbReference type="ARBA" id="ARBA00009539"/>
    </source>
</evidence>
<dbReference type="CDD" id="cd00209">
    <property type="entry name" value="DHFR"/>
    <property type="match status" value="1"/>
</dbReference>
<keyword evidence="6 7" id="KW-0560">Oxidoreductase</keyword>